<dbReference type="EMBL" id="JAPNTZ010000005">
    <property type="protein sequence ID" value="MCY1139634.1"/>
    <property type="molecule type" value="Genomic_DNA"/>
</dbReference>
<name>A0ABT4AZK8_9ACTN</name>
<proteinExistence type="predicted"/>
<evidence type="ECO:0000313" key="1">
    <source>
        <dbReference type="EMBL" id="MCY1139634.1"/>
    </source>
</evidence>
<dbReference type="RefSeq" id="WP_267563759.1">
    <property type="nucleotide sequence ID" value="NZ_JAPNTZ010000005.1"/>
</dbReference>
<accession>A0ABT4AZK8</accession>
<sequence length="462" mass="50616">MTAAPETARLGNSSRGSLRREDDRLVRVLDPRQCDERFRTALAEIRGREWPDTLPILTHGPAGDGYRIEYAADGILTLAEAFEAVTHWSGRLILVADVCEAVDVWHRGRAAGLGLDAHTVVVKSGSGGIRLAPCPPVRPASPLDLSDVDPGALAAVAPEAVRGLPAHQRAEDVYALGTLAALALGIRPEASGDGPGRVERQARGVLLKVSATATVVEPFLHTSQRLEALLTTIRRCRNDSVDARPTDGAGLRRALLAMADLTGLAEEVWLAGDPAGARSVLSRTGPGFRSDWLAARIATAEGDGATAFEQYRRAVETAPTQYRLRQQRFDDMWALWQAAADPPPEWARALLDDLAFLRPFGELPPAELWLREAEVHERAGTDGLYRAARALYEATIREPDSFAVLLRYARCQRRISEVEGRADAAEVDKIRQVVSKRLDTMLRIKAISREEAQRWRTQFDDV</sequence>
<evidence type="ECO:0000313" key="2">
    <source>
        <dbReference type="Proteomes" id="UP001151002"/>
    </source>
</evidence>
<protein>
    <submittedName>
        <fullName evidence="1">Uncharacterized protein</fullName>
    </submittedName>
</protein>
<reference evidence="1" key="1">
    <citation type="submission" date="2022-11" db="EMBL/GenBank/DDBJ databases">
        <authorList>
            <person name="Somphong A."/>
            <person name="Phongsopitanun W."/>
        </authorList>
    </citation>
    <scope>NUCLEOTIDE SEQUENCE</scope>
    <source>
        <strain evidence="1">Pm04-4</strain>
    </source>
</reference>
<gene>
    <name evidence="1" type="ORF">OWR29_16665</name>
</gene>
<keyword evidence="2" id="KW-1185">Reference proteome</keyword>
<organism evidence="1 2">
    <name type="scientific">Paractinoplanes pyxinae</name>
    <dbReference type="NCBI Taxonomy" id="2997416"/>
    <lineage>
        <taxon>Bacteria</taxon>
        <taxon>Bacillati</taxon>
        <taxon>Actinomycetota</taxon>
        <taxon>Actinomycetes</taxon>
        <taxon>Micromonosporales</taxon>
        <taxon>Micromonosporaceae</taxon>
        <taxon>Paractinoplanes</taxon>
    </lineage>
</organism>
<comment type="caution">
    <text evidence="1">The sequence shown here is derived from an EMBL/GenBank/DDBJ whole genome shotgun (WGS) entry which is preliminary data.</text>
</comment>
<dbReference type="Proteomes" id="UP001151002">
    <property type="component" value="Unassembled WGS sequence"/>
</dbReference>